<dbReference type="InterPro" id="IPR042095">
    <property type="entry name" value="SUMF_sf"/>
</dbReference>
<dbReference type="AlphaFoldDB" id="A0A401K024"/>
<reference evidence="2 3" key="1">
    <citation type="journal article" date="2019" name="Front. Microbiol.">
        <title>Genomes of Neutrophilic Sulfur-Oxidizing Chemolithoautotrophs Representing 9 Proteobacterial Species From 8 Genera.</title>
        <authorList>
            <person name="Watanabe T."/>
            <person name="Kojima H."/>
            <person name="Umezawa K."/>
            <person name="Hori C."/>
            <person name="Takasuka T.E."/>
            <person name="Kato Y."/>
            <person name="Fukui M."/>
        </authorList>
    </citation>
    <scope>NUCLEOTIDE SEQUENCE [LARGE SCALE GENOMIC DNA]</scope>
    <source>
        <strain evidence="2 3">TTN</strain>
    </source>
</reference>
<dbReference type="Gene3D" id="3.90.1580.10">
    <property type="entry name" value="paralog of FGE (formylglycine-generating enzyme)"/>
    <property type="match status" value="1"/>
</dbReference>
<dbReference type="InterPro" id="IPR051043">
    <property type="entry name" value="Sulfatase_Mod_Factor_Kinase"/>
</dbReference>
<evidence type="ECO:0000313" key="2">
    <source>
        <dbReference type="EMBL" id="GCB02309.1"/>
    </source>
</evidence>
<evidence type="ECO:0000313" key="3">
    <source>
        <dbReference type="Proteomes" id="UP000286806"/>
    </source>
</evidence>
<dbReference type="Proteomes" id="UP000286806">
    <property type="component" value="Unassembled WGS sequence"/>
</dbReference>
<dbReference type="GO" id="GO:0120147">
    <property type="term" value="F:formylglycine-generating oxidase activity"/>
    <property type="evidence" value="ECO:0007669"/>
    <property type="project" value="TreeGrafter"/>
</dbReference>
<keyword evidence="3" id="KW-1185">Reference proteome</keyword>
<sequence length="205" mass="22955">MGATAGEYIALPGGEFRSALPVDGKTEPAKIAPFLLRTRPVSNAEYRDFVITHPAWRRGNVPTVFAGADYLIDWAGPTDPGALDPSGPVTEVSWYAATAFCESEQARLPFWYEWEFSAAADETRTDARDDPAWLSKILAWYAHPATLPPQQIGLTPPNRYGIYDMHGLVWEWVEDFNGLFVSADSRAQGEQKKTRILRWCGFVTW</sequence>
<dbReference type="Pfam" id="PF03781">
    <property type="entry name" value="FGE-sulfatase"/>
    <property type="match status" value="1"/>
</dbReference>
<dbReference type="EMBL" id="BGOW01000047">
    <property type="protein sequence ID" value="GCB02309.1"/>
    <property type="molecule type" value="Genomic_DNA"/>
</dbReference>
<dbReference type="RefSeq" id="WP_223247905.1">
    <property type="nucleotide sequence ID" value="NZ_BGOW01000047.1"/>
</dbReference>
<feature type="domain" description="Sulfatase-modifying factor enzyme-like" evidence="1">
    <location>
        <begin position="7"/>
        <end position="191"/>
    </location>
</feature>
<comment type="caution">
    <text evidence="2">The sequence shown here is derived from an EMBL/GenBank/DDBJ whole genome shotgun (WGS) entry which is preliminary data.</text>
</comment>
<accession>A0A401K024</accession>
<evidence type="ECO:0000259" key="1">
    <source>
        <dbReference type="Pfam" id="PF03781"/>
    </source>
</evidence>
<dbReference type="PANTHER" id="PTHR23150">
    <property type="entry name" value="SULFATASE MODIFYING FACTOR 1, 2"/>
    <property type="match status" value="1"/>
</dbReference>
<gene>
    <name evidence="2" type="ORF">SFMTTN_3417</name>
</gene>
<dbReference type="PANTHER" id="PTHR23150:SF19">
    <property type="entry name" value="FORMYLGLYCINE-GENERATING ENZYME"/>
    <property type="match status" value="1"/>
</dbReference>
<organism evidence="2 3">
    <name type="scientific">Sulfuriferula multivorans</name>
    <dbReference type="NCBI Taxonomy" id="1559896"/>
    <lineage>
        <taxon>Bacteria</taxon>
        <taxon>Pseudomonadati</taxon>
        <taxon>Pseudomonadota</taxon>
        <taxon>Betaproteobacteria</taxon>
        <taxon>Nitrosomonadales</taxon>
        <taxon>Sulfuricellaceae</taxon>
        <taxon>Sulfuriferula</taxon>
    </lineage>
</organism>
<dbReference type="SUPFAM" id="SSF56436">
    <property type="entry name" value="C-type lectin-like"/>
    <property type="match status" value="1"/>
</dbReference>
<dbReference type="InterPro" id="IPR016187">
    <property type="entry name" value="CTDL_fold"/>
</dbReference>
<protein>
    <submittedName>
        <fullName evidence="2">Probable signal peptide protein</fullName>
    </submittedName>
</protein>
<proteinExistence type="predicted"/>
<name>A0A401K024_9PROT</name>
<dbReference type="InterPro" id="IPR005532">
    <property type="entry name" value="SUMF_dom"/>
</dbReference>